<protein>
    <recommendedName>
        <fullName evidence="10">Soluble calcium-activated nucleotidase 1</fullName>
    </recommendedName>
</protein>
<dbReference type="GO" id="GO:0005509">
    <property type="term" value="F:calcium ion binding"/>
    <property type="evidence" value="ECO:0007669"/>
    <property type="project" value="InterPro"/>
</dbReference>
<dbReference type="Gene3D" id="2.120.10.100">
    <property type="entry name" value="Apyrase"/>
    <property type="match status" value="1"/>
</dbReference>
<evidence type="ECO:0000256" key="2">
    <source>
        <dbReference type="ARBA" id="ARBA00022723"/>
    </source>
</evidence>
<evidence type="ECO:0000256" key="4">
    <source>
        <dbReference type="ARBA" id="ARBA00022837"/>
    </source>
</evidence>
<evidence type="ECO:0000256" key="7">
    <source>
        <dbReference type="SAM" id="Phobius"/>
    </source>
</evidence>
<feature type="transmembrane region" description="Helical" evidence="7">
    <location>
        <begin position="25"/>
        <end position="45"/>
    </location>
</feature>
<dbReference type="Proteomes" id="UP001461498">
    <property type="component" value="Unassembled WGS sequence"/>
</dbReference>
<dbReference type="AlphaFoldDB" id="A0AAW1DK08"/>
<feature type="binding site" evidence="6">
    <location>
        <position position="164"/>
    </location>
    <ligand>
        <name>Ca(2+)</name>
        <dbReference type="ChEBI" id="CHEBI:29108"/>
    </ligand>
</feature>
<dbReference type="PANTHER" id="PTHR13023">
    <property type="entry name" value="APYRASE"/>
    <property type="match status" value="1"/>
</dbReference>
<keyword evidence="7" id="KW-0472">Membrane</keyword>
<keyword evidence="3" id="KW-0378">Hydrolase</keyword>
<dbReference type="PANTHER" id="PTHR13023:SF3">
    <property type="entry name" value="SOLUBLE CALCIUM-ACTIVATED NUCLEOTIDASE 1"/>
    <property type="match status" value="1"/>
</dbReference>
<dbReference type="Pfam" id="PF06079">
    <property type="entry name" value="Apyrase"/>
    <property type="match status" value="1"/>
</dbReference>
<dbReference type="GO" id="GO:0030166">
    <property type="term" value="P:proteoglycan biosynthetic process"/>
    <property type="evidence" value="ECO:0007669"/>
    <property type="project" value="TreeGrafter"/>
</dbReference>
<accession>A0AAW1DK08</accession>
<dbReference type="GO" id="GO:0004382">
    <property type="term" value="F:GDP phosphatase activity"/>
    <property type="evidence" value="ECO:0007669"/>
    <property type="project" value="TreeGrafter"/>
</dbReference>
<reference evidence="8 9" key="1">
    <citation type="submission" date="2022-12" db="EMBL/GenBank/DDBJ databases">
        <title>Chromosome-level genome assembly of true bugs.</title>
        <authorList>
            <person name="Ma L."/>
            <person name="Li H."/>
        </authorList>
    </citation>
    <scope>NUCLEOTIDE SEQUENCE [LARGE SCALE GENOMIC DNA]</scope>
    <source>
        <strain evidence="8">Lab_2022b</strain>
    </source>
</reference>
<comment type="cofactor">
    <cofactor evidence="1 6">
        <name>Ca(2+)</name>
        <dbReference type="ChEBI" id="CHEBI:29108"/>
    </cofactor>
</comment>
<keyword evidence="9" id="KW-1185">Reference proteome</keyword>
<evidence type="ECO:0008006" key="10">
    <source>
        <dbReference type="Google" id="ProtNLM"/>
    </source>
</evidence>
<evidence type="ECO:0000256" key="6">
    <source>
        <dbReference type="PIRSR" id="PIRSR609283-1"/>
    </source>
</evidence>
<comment type="caution">
    <text evidence="8">The sequence shown here is derived from an EMBL/GenBank/DDBJ whole genome shotgun (WGS) entry which is preliminary data.</text>
</comment>
<keyword evidence="7" id="KW-1133">Transmembrane helix</keyword>
<organism evidence="8 9">
    <name type="scientific">Rhynocoris fuscipes</name>
    <dbReference type="NCBI Taxonomy" id="488301"/>
    <lineage>
        <taxon>Eukaryota</taxon>
        <taxon>Metazoa</taxon>
        <taxon>Ecdysozoa</taxon>
        <taxon>Arthropoda</taxon>
        <taxon>Hexapoda</taxon>
        <taxon>Insecta</taxon>
        <taxon>Pterygota</taxon>
        <taxon>Neoptera</taxon>
        <taxon>Paraneoptera</taxon>
        <taxon>Hemiptera</taxon>
        <taxon>Heteroptera</taxon>
        <taxon>Panheteroptera</taxon>
        <taxon>Cimicomorpha</taxon>
        <taxon>Reduviidae</taxon>
        <taxon>Harpactorinae</taxon>
        <taxon>Harpactorini</taxon>
        <taxon>Rhynocoris</taxon>
    </lineage>
</organism>
<dbReference type="InterPro" id="IPR009283">
    <property type="entry name" value="Apyrase"/>
</dbReference>
<keyword evidence="7" id="KW-0812">Transmembrane</keyword>
<evidence type="ECO:0000313" key="9">
    <source>
        <dbReference type="Proteomes" id="UP001461498"/>
    </source>
</evidence>
<sequence>MALKDWRKAIRTPPSYRVGKTTLKMQAQCVIFIAVLSVVVLFIIYRSSDNGESKKIHGYGVHNLDLSNSEYQTFGEDRSVYNSTYPITKPLHTHDGIMFKIGAVSDMDQSSLSKLESNTWMSQYLKGTLIWNSSTQTITVTWDPAGVKTLKTKYSYSGRGMELSELVTFDGKLLSVDDRSGIVYIIEDEKVYPWVILLDGPGKVNKVIQFILKDSKLNGLQ</sequence>
<evidence type="ECO:0000256" key="5">
    <source>
        <dbReference type="ARBA" id="ARBA00025738"/>
    </source>
</evidence>
<comment type="similarity">
    <text evidence="5">Belongs to the apyrase family.</text>
</comment>
<keyword evidence="2 6" id="KW-0479">Metal-binding</keyword>
<evidence type="ECO:0000313" key="8">
    <source>
        <dbReference type="EMBL" id="KAK9508794.1"/>
    </source>
</evidence>
<proteinExistence type="inferred from homology"/>
<evidence type="ECO:0000256" key="1">
    <source>
        <dbReference type="ARBA" id="ARBA00001913"/>
    </source>
</evidence>
<dbReference type="EMBL" id="JAPXFL010000003">
    <property type="protein sequence ID" value="KAK9508794.1"/>
    <property type="molecule type" value="Genomic_DNA"/>
</dbReference>
<dbReference type="GO" id="GO:0045134">
    <property type="term" value="F:UDP phosphatase activity"/>
    <property type="evidence" value="ECO:0007669"/>
    <property type="project" value="TreeGrafter"/>
</dbReference>
<gene>
    <name evidence="8" type="ORF">O3M35_006264</name>
</gene>
<dbReference type="InterPro" id="IPR036258">
    <property type="entry name" value="Apyrase_sf"/>
</dbReference>
<dbReference type="SUPFAM" id="SSF101887">
    <property type="entry name" value="Apyrase"/>
    <property type="match status" value="1"/>
</dbReference>
<feature type="binding site" evidence="6">
    <location>
        <position position="165"/>
    </location>
    <ligand>
        <name>Ca(2+)</name>
        <dbReference type="ChEBI" id="CHEBI:29108"/>
    </ligand>
</feature>
<evidence type="ECO:0000256" key="3">
    <source>
        <dbReference type="ARBA" id="ARBA00022801"/>
    </source>
</evidence>
<name>A0AAW1DK08_9HEMI</name>
<keyword evidence="4 6" id="KW-0106">Calcium</keyword>